<evidence type="ECO:0000313" key="13">
    <source>
        <dbReference type="Proteomes" id="UP000198995"/>
    </source>
</evidence>
<dbReference type="PANTHER" id="PTHR30352:SF4">
    <property type="entry name" value="PYRUVATE FORMATE-LYASE 2-ACTIVATING ENZYME"/>
    <property type="match status" value="1"/>
</dbReference>
<dbReference type="InterPro" id="IPR007197">
    <property type="entry name" value="rSAM"/>
</dbReference>
<dbReference type="SFLD" id="SFLDG01118">
    <property type="entry name" value="activating_enzymes__group_2"/>
    <property type="match status" value="1"/>
</dbReference>
<dbReference type="PIRSF" id="PIRSF000371">
    <property type="entry name" value="PFL_act_enz"/>
    <property type="match status" value="1"/>
</dbReference>
<keyword evidence="12" id="KW-0456">Lyase</keyword>
<dbReference type="NCBIfam" id="TIGR02494">
    <property type="entry name" value="PFLE_PFLC"/>
    <property type="match status" value="1"/>
</dbReference>
<sequence>MNNIIGMVGGIQKFSTEDGPGIRTTVFLKGCPLKCMWCHNPELISFNKQHIFTAKKCIGCHSCMDVCPKNAIHFTQERIAIDEKSCLHCFKCVDNCYSEALRTTGKEMAVSSILDIVEQDIGYYNRTGGGMTISGGELLSQAEFANALLDEAIQRNIGVALDTSGYGDTNKLYNMALKADYILFDMKCILDEVHRKVTGVSNKLILKNLEHLSSNKEILEKIKMRMPLIHGINDTENVINMTYQFYTKHNIKDVTLLPYHELGVSKYRSLYGTEGDVFSPPDTKRLHEIKSLFESANIHTVILGEKIQ</sequence>
<dbReference type="InterPro" id="IPR058240">
    <property type="entry name" value="rSAM_sf"/>
</dbReference>
<evidence type="ECO:0000259" key="11">
    <source>
        <dbReference type="PROSITE" id="PS51918"/>
    </source>
</evidence>
<evidence type="ECO:0000256" key="5">
    <source>
        <dbReference type="ARBA" id="ARBA00022723"/>
    </source>
</evidence>
<dbReference type="GO" id="GO:0051539">
    <property type="term" value="F:4 iron, 4 sulfur cluster binding"/>
    <property type="evidence" value="ECO:0007669"/>
    <property type="project" value="UniProtKB-KW"/>
</dbReference>
<organism evidence="12 13">
    <name type="scientific">Peptococcus niger</name>
    <dbReference type="NCBI Taxonomy" id="2741"/>
    <lineage>
        <taxon>Bacteria</taxon>
        <taxon>Bacillati</taxon>
        <taxon>Bacillota</taxon>
        <taxon>Clostridia</taxon>
        <taxon>Eubacteriales</taxon>
        <taxon>Peptococcaceae</taxon>
        <taxon>Peptococcus</taxon>
    </lineage>
</organism>
<keyword evidence="8" id="KW-0411">Iron-sulfur</keyword>
<feature type="domain" description="4Fe-4S ferredoxin-type" evidence="10">
    <location>
        <begin position="48"/>
        <end position="77"/>
    </location>
</feature>
<protein>
    <submittedName>
        <fullName evidence="12">Pyruvate formate lyase activating enzyme</fullName>
    </submittedName>
</protein>
<evidence type="ECO:0000256" key="1">
    <source>
        <dbReference type="ARBA" id="ARBA00001966"/>
    </source>
</evidence>
<dbReference type="RefSeq" id="WP_091792462.1">
    <property type="nucleotide sequence ID" value="NZ_FNAF01000023.1"/>
</dbReference>
<dbReference type="AlphaFoldDB" id="A0A1G7AHW3"/>
<gene>
    <name evidence="12" type="ORF">SAMN04489866_1233</name>
</gene>
<feature type="domain" description="Radical SAM core" evidence="11">
    <location>
        <begin position="17"/>
        <end position="299"/>
    </location>
</feature>
<dbReference type="SFLD" id="SFLDG01066">
    <property type="entry name" value="organic_radical-activating_enz"/>
    <property type="match status" value="1"/>
</dbReference>
<dbReference type="Gene3D" id="3.30.70.20">
    <property type="match status" value="1"/>
</dbReference>
<comment type="cofactor">
    <cofactor evidence="1">
        <name>[4Fe-4S] cluster</name>
        <dbReference type="ChEBI" id="CHEBI:49883"/>
    </cofactor>
</comment>
<reference evidence="12 13" key="1">
    <citation type="submission" date="2016-10" db="EMBL/GenBank/DDBJ databases">
        <authorList>
            <person name="de Groot N.N."/>
        </authorList>
    </citation>
    <scope>NUCLEOTIDE SEQUENCE [LARGE SCALE GENOMIC DNA]</scope>
    <source>
        <strain evidence="12 13">DSM 20475</strain>
    </source>
</reference>
<feature type="domain" description="4Fe-4S ferredoxin-type" evidence="10">
    <location>
        <begin position="78"/>
        <end position="106"/>
    </location>
</feature>
<keyword evidence="13" id="KW-1185">Reference proteome</keyword>
<dbReference type="InterPro" id="IPR012839">
    <property type="entry name" value="Organic_radical_activase"/>
</dbReference>
<dbReference type="SUPFAM" id="SSF54862">
    <property type="entry name" value="4Fe-4S ferredoxins"/>
    <property type="match status" value="1"/>
</dbReference>
<dbReference type="SFLD" id="SFLDS00029">
    <property type="entry name" value="Radical_SAM"/>
    <property type="match status" value="1"/>
</dbReference>
<dbReference type="InterPro" id="IPR013785">
    <property type="entry name" value="Aldolase_TIM"/>
</dbReference>
<dbReference type="OrthoDB" id="9782387at2"/>
<keyword evidence="3" id="KW-0004">4Fe-4S</keyword>
<dbReference type="SUPFAM" id="SSF102114">
    <property type="entry name" value="Radical SAM enzymes"/>
    <property type="match status" value="1"/>
</dbReference>
<dbReference type="InterPro" id="IPR034457">
    <property type="entry name" value="Organic_radical-activating"/>
</dbReference>
<name>A0A1G7AHW3_PEPNI</name>
<dbReference type="EMBL" id="FNAF01000023">
    <property type="protein sequence ID" value="SDE13645.1"/>
    <property type="molecule type" value="Genomic_DNA"/>
</dbReference>
<dbReference type="PROSITE" id="PS00198">
    <property type="entry name" value="4FE4S_FER_1"/>
    <property type="match status" value="1"/>
</dbReference>
<dbReference type="STRING" id="2741.SAMN04489866_1233"/>
<dbReference type="GO" id="GO:0016491">
    <property type="term" value="F:oxidoreductase activity"/>
    <property type="evidence" value="ECO:0007669"/>
    <property type="project" value="UniProtKB-KW"/>
</dbReference>
<dbReference type="InterPro" id="IPR017896">
    <property type="entry name" value="4Fe4S_Fe-S-bd"/>
</dbReference>
<evidence type="ECO:0000256" key="7">
    <source>
        <dbReference type="ARBA" id="ARBA00023004"/>
    </source>
</evidence>
<evidence type="ECO:0000256" key="2">
    <source>
        <dbReference type="ARBA" id="ARBA00009777"/>
    </source>
</evidence>
<dbReference type="Pfam" id="PF13237">
    <property type="entry name" value="Fer4_10"/>
    <property type="match status" value="1"/>
</dbReference>
<evidence type="ECO:0000256" key="8">
    <source>
        <dbReference type="ARBA" id="ARBA00023014"/>
    </source>
</evidence>
<evidence type="ECO:0000256" key="4">
    <source>
        <dbReference type="ARBA" id="ARBA00022691"/>
    </source>
</evidence>
<keyword evidence="5" id="KW-0479">Metal-binding</keyword>
<evidence type="ECO:0000256" key="9">
    <source>
        <dbReference type="ARBA" id="ARBA00047365"/>
    </source>
</evidence>
<dbReference type="InterPro" id="IPR017900">
    <property type="entry name" value="4Fe4S_Fe_S_CS"/>
</dbReference>
<accession>A0A1G7AHW3</accession>
<dbReference type="PANTHER" id="PTHR30352">
    <property type="entry name" value="PYRUVATE FORMATE-LYASE-ACTIVATING ENZYME"/>
    <property type="match status" value="1"/>
</dbReference>
<dbReference type="PROSITE" id="PS51918">
    <property type="entry name" value="RADICAL_SAM"/>
    <property type="match status" value="1"/>
</dbReference>
<keyword evidence="4" id="KW-0949">S-adenosyl-L-methionine</keyword>
<keyword evidence="6" id="KW-0560">Oxidoreductase</keyword>
<dbReference type="Gene3D" id="3.20.20.70">
    <property type="entry name" value="Aldolase class I"/>
    <property type="match status" value="1"/>
</dbReference>
<evidence type="ECO:0000313" key="12">
    <source>
        <dbReference type="EMBL" id="SDE13645.1"/>
    </source>
</evidence>
<dbReference type="InterPro" id="IPR040074">
    <property type="entry name" value="BssD/PflA/YjjW"/>
</dbReference>
<dbReference type="Proteomes" id="UP000198995">
    <property type="component" value="Unassembled WGS sequence"/>
</dbReference>
<evidence type="ECO:0000256" key="6">
    <source>
        <dbReference type="ARBA" id="ARBA00023002"/>
    </source>
</evidence>
<comment type="catalytic activity">
    <reaction evidence="9">
        <text>glycyl-[protein] + reduced [flavodoxin] + S-adenosyl-L-methionine = glycin-2-yl radical-[protein] + semiquinone [flavodoxin] + 5'-deoxyadenosine + L-methionine + H(+)</text>
        <dbReference type="Rhea" id="RHEA:61976"/>
        <dbReference type="Rhea" id="RHEA-COMP:10622"/>
        <dbReference type="Rhea" id="RHEA-COMP:14480"/>
        <dbReference type="Rhea" id="RHEA-COMP:15993"/>
        <dbReference type="Rhea" id="RHEA-COMP:15994"/>
        <dbReference type="ChEBI" id="CHEBI:15378"/>
        <dbReference type="ChEBI" id="CHEBI:17319"/>
        <dbReference type="ChEBI" id="CHEBI:29947"/>
        <dbReference type="ChEBI" id="CHEBI:32722"/>
        <dbReference type="ChEBI" id="CHEBI:57618"/>
        <dbReference type="ChEBI" id="CHEBI:57844"/>
        <dbReference type="ChEBI" id="CHEBI:59789"/>
        <dbReference type="ChEBI" id="CHEBI:140311"/>
    </reaction>
</comment>
<dbReference type="GO" id="GO:0016829">
    <property type="term" value="F:lyase activity"/>
    <property type="evidence" value="ECO:0007669"/>
    <property type="project" value="UniProtKB-KW"/>
</dbReference>
<keyword evidence="7" id="KW-0408">Iron</keyword>
<evidence type="ECO:0000256" key="3">
    <source>
        <dbReference type="ARBA" id="ARBA00022485"/>
    </source>
</evidence>
<dbReference type="InterPro" id="IPR001989">
    <property type="entry name" value="Radical_activat_CS"/>
</dbReference>
<dbReference type="PROSITE" id="PS01087">
    <property type="entry name" value="RADICAL_ACTIVATING"/>
    <property type="match status" value="1"/>
</dbReference>
<dbReference type="GO" id="GO:0046872">
    <property type="term" value="F:metal ion binding"/>
    <property type="evidence" value="ECO:0007669"/>
    <property type="project" value="UniProtKB-KW"/>
</dbReference>
<comment type="similarity">
    <text evidence="2">Belongs to the organic radical-activating enzymes family.</text>
</comment>
<proteinExistence type="inferred from homology"/>
<dbReference type="PROSITE" id="PS51379">
    <property type="entry name" value="4FE4S_FER_2"/>
    <property type="match status" value="2"/>
</dbReference>
<keyword evidence="12" id="KW-0670">Pyruvate</keyword>
<evidence type="ECO:0000259" key="10">
    <source>
        <dbReference type="PROSITE" id="PS51379"/>
    </source>
</evidence>